<dbReference type="InterPro" id="IPR001054">
    <property type="entry name" value="A/G_cyclase"/>
</dbReference>
<dbReference type="CDD" id="cd07302">
    <property type="entry name" value="CHD"/>
    <property type="match status" value="1"/>
</dbReference>
<dbReference type="GO" id="GO:0004016">
    <property type="term" value="F:adenylate cyclase activity"/>
    <property type="evidence" value="ECO:0007669"/>
    <property type="project" value="UniProtKB-ARBA"/>
</dbReference>
<dbReference type="GO" id="GO:0009190">
    <property type="term" value="P:cyclic nucleotide biosynthetic process"/>
    <property type="evidence" value="ECO:0007669"/>
    <property type="project" value="InterPro"/>
</dbReference>
<name>A0AAU8JIU4_9CYAN</name>
<protein>
    <submittedName>
        <fullName evidence="2">Adenylate/guanylate cyclase domain-containing protein</fullName>
        <ecNumber evidence="2">4.6.1.-</ecNumber>
    </submittedName>
</protein>
<reference evidence="2" key="1">
    <citation type="submission" date="2024-07" db="EMBL/GenBank/DDBJ databases">
        <authorList>
            <person name="Kim Y.J."/>
            <person name="Jeong J.Y."/>
        </authorList>
    </citation>
    <scope>NUCLEOTIDE SEQUENCE</scope>
    <source>
        <strain evidence="2">GIHE-MW2</strain>
    </source>
</reference>
<dbReference type="PROSITE" id="PS50125">
    <property type="entry name" value="GUANYLATE_CYCLASE_2"/>
    <property type="match status" value="1"/>
</dbReference>
<proteinExistence type="predicted"/>
<evidence type="ECO:0000313" key="2">
    <source>
        <dbReference type="EMBL" id="XCM38437.1"/>
    </source>
</evidence>
<feature type="domain" description="Guanylate cyclase" evidence="1">
    <location>
        <begin position="27"/>
        <end position="143"/>
    </location>
</feature>
<dbReference type="InterPro" id="IPR029787">
    <property type="entry name" value="Nucleotide_cyclase"/>
</dbReference>
<sequence>MNNNRIFQRVREEDEQKLWADLGRNWAILNLDPTGFTRTTAKYGIVYYLQLLANLRELADPVMKQHEAIKWQPKADNLYACFTHPDRALEAAIAMNKVVADARMMIAEDEALGVAIGIGYGLMLDAGDEGVYGHEVNLSYKLGEDIANGGDILLTEKSYENLTLSGYQFERCSQNVSRYLIHYYKLLY</sequence>
<dbReference type="EMBL" id="CP159837">
    <property type="protein sequence ID" value="XCM38437.1"/>
    <property type="molecule type" value="Genomic_DNA"/>
</dbReference>
<dbReference type="RefSeq" id="WP_054468293.1">
    <property type="nucleotide sequence ID" value="NZ_CP159837.1"/>
</dbReference>
<evidence type="ECO:0000259" key="1">
    <source>
        <dbReference type="PROSITE" id="PS50125"/>
    </source>
</evidence>
<dbReference type="SUPFAM" id="SSF55073">
    <property type="entry name" value="Nucleotide cyclase"/>
    <property type="match status" value="1"/>
</dbReference>
<organism evidence="2">
    <name type="scientific">Planktothricoides raciborskii GIHE-MW2</name>
    <dbReference type="NCBI Taxonomy" id="2792601"/>
    <lineage>
        <taxon>Bacteria</taxon>
        <taxon>Bacillati</taxon>
        <taxon>Cyanobacteriota</taxon>
        <taxon>Cyanophyceae</taxon>
        <taxon>Oscillatoriophycideae</taxon>
        <taxon>Oscillatoriales</taxon>
        <taxon>Oscillatoriaceae</taxon>
        <taxon>Planktothricoides</taxon>
    </lineage>
</organism>
<dbReference type="GO" id="GO:0035556">
    <property type="term" value="P:intracellular signal transduction"/>
    <property type="evidence" value="ECO:0007669"/>
    <property type="project" value="InterPro"/>
</dbReference>
<dbReference type="AlphaFoldDB" id="A0AAU8JIU4"/>
<dbReference type="EC" id="4.6.1.-" evidence="2"/>
<dbReference type="Gene3D" id="3.30.70.1230">
    <property type="entry name" value="Nucleotide cyclase"/>
    <property type="match status" value="1"/>
</dbReference>
<gene>
    <name evidence="2" type="ORF">ABWT76_001287</name>
</gene>
<keyword evidence="2" id="KW-0456">Lyase</keyword>
<accession>A0AAU8JIU4</accession>